<name>A0AC55D244_ECHTE</name>
<reference evidence="2" key="1">
    <citation type="submission" date="2025-08" db="UniProtKB">
        <authorList>
            <consortium name="RefSeq"/>
        </authorList>
    </citation>
    <scope>IDENTIFICATION</scope>
</reference>
<gene>
    <name evidence="2" type="primary">KBTBD12</name>
</gene>
<keyword evidence="1" id="KW-1185">Reference proteome</keyword>
<dbReference type="RefSeq" id="XP_045145821.1">
    <property type="nucleotide sequence ID" value="XM_045289886.1"/>
</dbReference>
<protein>
    <submittedName>
        <fullName evidence="2">Kelch repeat and BTB domain-containing protein 12 isoform X2</fullName>
    </submittedName>
</protein>
<organism evidence="1 2">
    <name type="scientific">Echinops telfairi</name>
    <name type="common">Lesser hedgehog tenrec</name>
    <dbReference type="NCBI Taxonomy" id="9371"/>
    <lineage>
        <taxon>Eukaryota</taxon>
        <taxon>Metazoa</taxon>
        <taxon>Chordata</taxon>
        <taxon>Craniata</taxon>
        <taxon>Vertebrata</taxon>
        <taxon>Euteleostomi</taxon>
        <taxon>Mammalia</taxon>
        <taxon>Eutheria</taxon>
        <taxon>Afrotheria</taxon>
        <taxon>Tenrecidae</taxon>
        <taxon>Tenrecinae</taxon>
        <taxon>Echinops</taxon>
    </lineage>
</organism>
<evidence type="ECO:0000313" key="1">
    <source>
        <dbReference type="Proteomes" id="UP000694863"/>
    </source>
</evidence>
<dbReference type="Proteomes" id="UP000694863">
    <property type="component" value="Unplaced"/>
</dbReference>
<proteinExistence type="predicted"/>
<evidence type="ECO:0000313" key="2">
    <source>
        <dbReference type="RefSeq" id="XP_045145821.1"/>
    </source>
</evidence>
<sequence length="513" mass="59150">MEYKIEEKGKYRHSLNLLNKIKNMRELAEMIDVVLIADEEKFPCHRLVLAAFSPYFKAMFTCGLLECTKREVILHDITADSVSVILNYMYNADLEINNANVQTVAMAAYFMQMEDIFSVCQQYMMDHMDASNCVGIYYFAKQIGAEDLCEQSRKYLYQHFAEVCLHEEILEIEVHQFLTLIKSDDLNISREESILDLVLRWVNHNQERRTEYLIELLKQVRLELINPSFLRQALKRNTMLLCDAGCIDIIQNAFKAMKSPQQHALNLRYGMETTSLLLCIGNNSSGIRSRHRSYGDASFCYDPVSQKIYFISSPKYGEGLGTVCAGVVMENNTVIVAGEASASKLSRQRNKNVEIYRYHDRGNQFWEKLCTTEFRELYALGSVHNDLYVIGGQMKIKNQYLITNCVDKYSVERDSWKRVSPLPLQLACHAVVTVNNKLYVIGGWTPQMDLPDEEPDRLSNKVFQYDPSQDQWKERAPMKHAKYRFSTAVVNSEIYVLGTLSPTERSATAHSYI</sequence>
<accession>A0AC55D244</accession>